<comment type="caution">
    <text evidence="2">The sequence shown here is derived from an EMBL/GenBank/DDBJ whole genome shotgun (WGS) entry which is preliminary data.</text>
</comment>
<dbReference type="PANTHER" id="PTHR36738:SF1">
    <property type="entry name" value="EXPRESSED PROTEIN"/>
    <property type="match status" value="1"/>
</dbReference>
<dbReference type="EMBL" id="JAHRHJ020000010">
    <property type="protein sequence ID" value="KAH9298688.1"/>
    <property type="molecule type" value="Genomic_DNA"/>
</dbReference>
<gene>
    <name evidence="2" type="ORF">KI387_030370</name>
</gene>
<dbReference type="PANTHER" id="PTHR36738">
    <property type="entry name" value="EXPRESSED PROTEIN"/>
    <property type="match status" value="1"/>
</dbReference>
<dbReference type="GO" id="GO:0016020">
    <property type="term" value="C:membrane"/>
    <property type="evidence" value="ECO:0007669"/>
    <property type="project" value="TreeGrafter"/>
</dbReference>
<evidence type="ECO:0000313" key="2">
    <source>
        <dbReference type="EMBL" id="KAH9298688.1"/>
    </source>
</evidence>
<dbReference type="Proteomes" id="UP000824469">
    <property type="component" value="Unassembled WGS sequence"/>
</dbReference>
<sequence>MAQAVRGEKDTGIDEYERNSKQNESSMLSIVPLPYLILAALPGAETLRSVFGPFAELVKTWNLPDWLVHWGHPGNM</sequence>
<organism evidence="2 3">
    <name type="scientific">Taxus chinensis</name>
    <name type="common">Chinese yew</name>
    <name type="synonym">Taxus wallichiana var. chinensis</name>
    <dbReference type="NCBI Taxonomy" id="29808"/>
    <lineage>
        <taxon>Eukaryota</taxon>
        <taxon>Viridiplantae</taxon>
        <taxon>Streptophyta</taxon>
        <taxon>Embryophyta</taxon>
        <taxon>Tracheophyta</taxon>
        <taxon>Spermatophyta</taxon>
        <taxon>Pinopsida</taxon>
        <taxon>Pinidae</taxon>
        <taxon>Conifers II</taxon>
        <taxon>Cupressales</taxon>
        <taxon>Taxaceae</taxon>
        <taxon>Taxus</taxon>
    </lineage>
</organism>
<feature type="region of interest" description="Disordered" evidence="1">
    <location>
        <begin position="1"/>
        <end position="23"/>
    </location>
</feature>
<evidence type="ECO:0000313" key="3">
    <source>
        <dbReference type="Proteomes" id="UP000824469"/>
    </source>
</evidence>
<protein>
    <submittedName>
        <fullName evidence="2">Uncharacterized protein</fullName>
    </submittedName>
</protein>
<accession>A0AA38FDK9</accession>
<feature type="non-terminal residue" evidence="2">
    <location>
        <position position="1"/>
    </location>
</feature>
<dbReference type="AlphaFoldDB" id="A0AA38FDK9"/>
<evidence type="ECO:0000256" key="1">
    <source>
        <dbReference type="SAM" id="MobiDB-lite"/>
    </source>
</evidence>
<proteinExistence type="predicted"/>
<reference evidence="2 3" key="1">
    <citation type="journal article" date="2021" name="Nat. Plants">
        <title>The Taxus genome provides insights into paclitaxel biosynthesis.</title>
        <authorList>
            <person name="Xiong X."/>
            <person name="Gou J."/>
            <person name="Liao Q."/>
            <person name="Li Y."/>
            <person name="Zhou Q."/>
            <person name="Bi G."/>
            <person name="Li C."/>
            <person name="Du R."/>
            <person name="Wang X."/>
            <person name="Sun T."/>
            <person name="Guo L."/>
            <person name="Liang H."/>
            <person name="Lu P."/>
            <person name="Wu Y."/>
            <person name="Zhang Z."/>
            <person name="Ro D.K."/>
            <person name="Shang Y."/>
            <person name="Huang S."/>
            <person name="Yan J."/>
        </authorList>
    </citation>
    <scope>NUCLEOTIDE SEQUENCE [LARGE SCALE GENOMIC DNA]</scope>
    <source>
        <strain evidence="2">Ta-2019</strain>
    </source>
</reference>
<keyword evidence="3" id="KW-1185">Reference proteome</keyword>
<feature type="compositionally biased region" description="Basic and acidic residues" evidence="1">
    <location>
        <begin position="1"/>
        <end position="21"/>
    </location>
</feature>
<name>A0AA38FDK9_TAXCH</name>